<keyword evidence="2" id="KW-1185">Reference proteome</keyword>
<dbReference type="Proteomes" id="UP000515317">
    <property type="component" value="Chromosome"/>
</dbReference>
<evidence type="ECO:0000313" key="1">
    <source>
        <dbReference type="EMBL" id="BCJ90022.1"/>
    </source>
</evidence>
<proteinExistence type="predicted"/>
<dbReference type="KEGG" id="tso:IZ6_07570"/>
<accession>A0A6S6QRW9</accession>
<name>A0A6S6QRW9_9HYPH</name>
<sequence length="114" mass="12783">MDAQTSERKRTMAKGIVDYFTELVGMLNRGTFHQQVNKEIEMAYAALEALPGGKGKAEVTVKLTLIYENGQIVIRPEVNSKQPKGGFSGNNFWLVDGRLSTVHPQQHDMFREAD</sequence>
<dbReference type="EMBL" id="AP023361">
    <property type="protein sequence ID" value="BCJ90022.1"/>
    <property type="molecule type" value="Genomic_DNA"/>
</dbReference>
<reference evidence="1 2" key="1">
    <citation type="submission" date="2020-08" db="EMBL/GenBank/DDBJ databases">
        <title>Genome sequence of Rhizobiales bacterium strain IZ6.</title>
        <authorList>
            <person name="Nakai R."/>
            <person name="Naganuma T."/>
        </authorList>
    </citation>
    <scope>NUCLEOTIDE SEQUENCE [LARGE SCALE GENOMIC DNA]</scope>
    <source>
        <strain evidence="1 2">IZ6</strain>
    </source>
</reference>
<dbReference type="AlphaFoldDB" id="A0A6S6QRW9"/>
<gene>
    <name evidence="1" type="ORF">IZ6_07570</name>
</gene>
<protein>
    <submittedName>
        <fullName evidence="1">Uncharacterized protein</fullName>
    </submittedName>
</protein>
<organism evidence="1 2">
    <name type="scientific">Terrihabitans soli</name>
    <dbReference type="NCBI Taxonomy" id="708113"/>
    <lineage>
        <taxon>Bacteria</taxon>
        <taxon>Pseudomonadati</taxon>
        <taxon>Pseudomonadota</taxon>
        <taxon>Alphaproteobacteria</taxon>
        <taxon>Hyphomicrobiales</taxon>
        <taxon>Terrihabitans</taxon>
    </lineage>
</organism>
<evidence type="ECO:0000313" key="2">
    <source>
        <dbReference type="Proteomes" id="UP000515317"/>
    </source>
</evidence>